<dbReference type="Proteomes" id="UP000190834">
    <property type="component" value="Unassembled WGS sequence"/>
</dbReference>
<dbReference type="AlphaFoldDB" id="A0A1T4KM14"/>
<dbReference type="GO" id="GO:0046872">
    <property type="term" value="F:metal ion binding"/>
    <property type="evidence" value="ECO:0007669"/>
    <property type="project" value="UniProtKB-KW"/>
</dbReference>
<name>A0A1T4KM14_VIBCI</name>
<dbReference type="InterPro" id="IPR017941">
    <property type="entry name" value="Rieske_2Fe-2S"/>
</dbReference>
<evidence type="ECO:0000256" key="1">
    <source>
        <dbReference type="ARBA" id="ARBA00022714"/>
    </source>
</evidence>
<evidence type="ECO:0000256" key="4">
    <source>
        <dbReference type="ARBA" id="ARBA00023014"/>
    </source>
</evidence>
<dbReference type="EMBL" id="FUXB01000001">
    <property type="protein sequence ID" value="SJZ43439.1"/>
    <property type="molecule type" value="Genomic_DNA"/>
</dbReference>
<dbReference type="STRING" id="1123491.SAMN02745782_00274"/>
<dbReference type="GO" id="GO:0051537">
    <property type="term" value="F:2 iron, 2 sulfur cluster binding"/>
    <property type="evidence" value="ECO:0007669"/>
    <property type="project" value="UniProtKB-KW"/>
</dbReference>
<keyword evidence="4" id="KW-0411">Iron-sulfur</keyword>
<dbReference type="PANTHER" id="PTHR40261:SF1">
    <property type="entry name" value="RIESKE DOMAIN-CONTAINING PROTEIN"/>
    <property type="match status" value="1"/>
</dbReference>
<keyword evidence="2" id="KW-0479">Metal-binding</keyword>
<gene>
    <name evidence="6" type="ORF">SAMN02745782_00274</name>
</gene>
<dbReference type="PROSITE" id="PS51296">
    <property type="entry name" value="RIESKE"/>
    <property type="match status" value="1"/>
</dbReference>
<dbReference type="Pfam" id="PF00355">
    <property type="entry name" value="Rieske"/>
    <property type="match status" value="1"/>
</dbReference>
<proteinExistence type="predicted"/>
<dbReference type="Gene3D" id="2.102.10.10">
    <property type="entry name" value="Rieske [2Fe-2S] iron-sulphur domain"/>
    <property type="match status" value="1"/>
</dbReference>
<evidence type="ECO:0000256" key="2">
    <source>
        <dbReference type="ARBA" id="ARBA00022723"/>
    </source>
</evidence>
<keyword evidence="3" id="KW-0408">Iron</keyword>
<evidence type="ECO:0000313" key="7">
    <source>
        <dbReference type="Proteomes" id="UP000190834"/>
    </source>
</evidence>
<organism evidence="6 7">
    <name type="scientific">Vibrio cincinnatiensis DSM 19608</name>
    <dbReference type="NCBI Taxonomy" id="1123491"/>
    <lineage>
        <taxon>Bacteria</taxon>
        <taxon>Pseudomonadati</taxon>
        <taxon>Pseudomonadota</taxon>
        <taxon>Gammaproteobacteria</taxon>
        <taxon>Vibrionales</taxon>
        <taxon>Vibrionaceae</taxon>
        <taxon>Vibrio</taxon>
    </lineage>
</organism>
<sequence length="104" mass="12032">MEFSFGKQKKNLFRMFLYNDEGYIRAYMNVCPHFDVPLNVQPGEMFTSDRRQFMCAIHYAKFNLHDGHCTEGPCKGVGLEPIPLHIIDGDIYVGEEIIETVKID</sequence>
<dbReference type="PANTHER" id="PTHR40261">
    <property type="match status" value="1"/>
</dbReference>
<reference evidence="7" key="1">
    <citation type="submission" date="2017-02" db="EMBL/GenBank/DDBJ databases">
        <authorList>
            <person name="Varghese N."/>
            <person name="Submissions S."/>
        </authorList>
    </citation>
    <scope>NUCLEOTIDE SEQUENCE [LARGE SCALE GENOMIC DNA]</scope>
    <source>
        <strain evidence="7">DSM 19608</strain>
    </source>
</reference>
<protein>
    <submittedName>
        <fullName evidence="6">Rieske [2Fe-2S] domain-containing protein</fullName>
    </submittedName>
</protein>
<evidence type="ECO:0000259" key="5">
    <source>
        <dbReference type="PROSITE" id="PS51296"/>
    </source>
</evidence>
<keyword evidence="1" id="KW-0001">2Fe-2S</keyword>
<evidence type="ECO:0000313" key="6">
    <source>
        <dbReference type="EMBL" id="SJZ43439.1"/>
    </source>
</evidence>
<dbReference type="CDD" id="cd03467">
    <property type="entry name" value="Rieske"/>
    <property type="match status" value="1"/>
</dbReference>
<feature type="domain" description="Rieske" evidence="5">
    <location>
        <begin position="19"/>
        <end position="93"/>
    </location>
</feature>
<evidence type="ECO:0000256" key="3">
    <source>
        <dbReference type="ARBA" id="ARBA00023004"/>
    </source>
</evidence>
<accession>A0A1T4KM14</accession>
<dbReference type="InterPro" id="IPR036922">
    <property type="entry name" value="Rieske_2Fe-2S_sf"/>
</dbReference>
<dbReference type="SUPFAM" id="SSF50022">
    <property type="entry name" value="ISP domain"/>
    <property type="match status" value="1"/>
</dbReference>
<keyword evidence="7" id="KW-1185">Reference proteome</keyword>